<keyword evidence="3" id="KW-1185">Reference proteome</keyword>
<feature type="transmembrane region" description="Helical" evidence="1">
    <location>
        <begin position="39"/>
        <end position="63"/>
    </location>
</feature>
<keyword evidence="1" id="KW-0472">Membrane</keyword>
<accession>A0A328ZA80</accession>
<evidence type="ECO:0000313" key="2">
    <source>
        <dbReference type="EMBL" id="RAR82809.1"/>
    </source>
</evidence>
<proteinExistence type="predicted"/>
<comment type="caution">
    <text evidence="2">The sequence shown here is derived from an EMBL/GenBank/DDBJ whole genome shotgun (WGS) entry which is preliminary data.</text>
</comment>
<reference evidence="2 3" key="1">
    <citation type="submission" date="2018-06" db="EMBL/GenBank/DDBJ databases">
        <title>Genomic Encyclopedia of Archaeal and Bacterial Type Strains, Phase II (KMG-II): from individual species to whole genera.</title>
        <authorList>
            <person name="Goeker M."/>
        </authorList>
    </citation>
    <scope>NUCLEOTIDE SEQUENCE [LARGE SCALE GENOMIC DNA]</scope>
    <source>
        <strain evidence="2 3">CFPB 3232</strain>
    </source>
</reference>
<feature type="transmembrane region" description="Helical" evidence="1">
    <location>
        <begin position="105"/>
        <end position="124"/>
    </location>
</feature>
<protein>
    <submittedName>
        <fullName evidence="2">Uncharacterized protein</fullName>
    </submittedName>
</protein>
<keyword evidence="1" id="KW-0812">Transmembrane</keyword>
<sequence>MRDSAVPNLQPPALACACFLLGLVLTPFAYIAIGALGGFSGAFSAIALPLLLAGGGFLLARFLRRSTPAAPRRGMALAEAAGWLPVGAFLFFVSNFTLLTTFERIGLFCTLFLACSLVSLPVLLLRRPALLARAQAWPAPRAWAGALAVGGASAALASAYVLSANSFL</sequence>
<evidence type="ECO:0000313" key="3">
    <source>
        <dbReference type="Proteomes" id="UP000248856"/>
    </source>
</evidence>
<evidence type="ECO:0000256" key="1">
    <source>
        <dbReference type="SAM" id="Phobius"/>
    </source>
</evidence>
<keyword evidence="1" id="KW-1133">Transmembrane helix</keyword>
<dbReference type="AlphaFoldDB" id="A0A328ZA80"/>
<feature type="transmembrane region" description="Helical" evidence="1">
    <location>
        <begin position="75"/>
        <end position="93"/>
    </location>
</feature>
<organism evidence="2 3">
    <name type="scientific">Paracidovorax anthurii</name>
    <dbReference type="NCBI Taxonomy" id="78229"/>
    <lineage>
        <taxon>Bacteria</taxon>
        <taxon>Pseudomonadati</taxon>
        <taxon>Pseudomonadota</taxon>
        <taxon>Betaproteobacteria</taxon>
        <taxon>Burkholderiales</taxon>
        <taxon>Comamonadaceae</taxon>
        <taxon>Paracidovorax</taxon>
    </lineage>
</organism>
<dbReference type="Proteomes" id="UP000248856">
    <property type="component" value="Unassembled WGS sequence"/>
</dbReference>
<feature type="transmembrane region" description="Helical" evidence="1">
    <location>
        <begin position="12"/>
        <end position="33"/>
    </location>
</feature>
<feature type="transmembrane region" description="Helical" evidence="1">
    <location>
        <begin position="144"/>
        <end position="162"/>
    </location>
</feature>
<name>A0A328ZA80_9BURK</name>
<dbReference type="EMBL" id="QLTA01000016">
    <property type="protein sequence ID" value="RAR82809.1"/>
    <property type="molecule type" value="Genomic_DNA"/>
</dbReference>
<gene>
    <name evidence="2" type="ORF">AX018_101616</name>
</gene>
<dbReference type="PROSITE" id="PS51257">
    <property type="entry name" value="PROKAR_LIPOPROTEIN"/>
    <property type="match status" value="1"/>
</dbReference>